<dbReference type="SUPFAM" id="SSF57850">
    <property type="entry name" value="RING/U-box"/>
    <property type="match status" value="1"/>
</dbReference>
<evidence type="ECO:0000256" key="2">
    <source>
        <dbReference type="SAM" id="MobiDB-lite"/>
    </source>
</evidence>
<feature type="region of interest" description="Disordered" evidence="2">
    <location>
        <begin position="295"/>
        <end position="325"/>
    </location>
</feature>
<evidence type="ECO:0000259" key="3">
    <source>
        <dbReference type="Pfam" id="PF25368"/>
    </source>
</evidence>
<name>A0AA38F990_TAXCH</name>
<dbReference type="AlphaFoldDB" id="A0AA38F990"/>
<organism evidence="4 5">
    <name type="scientific">Taxus chinensis</name>
    <name type="common">Chinese yew</name>
    <name type="synonym">Taxus wallichiana var. chinensis</name>
    <dbReference type="NCBI Taxonomy" id="29808"/>
    <lineage>
        <taxon>Eukaryota</taxon>
        <taxon>Viridiplantae</taxon>
        <taxon>Streptophyta</taxon>
        <taxon>Embryophyta</taxon>
        <taxon>Tracheophyta</taxon>
        <taxon>Spermatophyta</taxon>
        <taxon>Pinopsida</taxon>
        <taxon>Pinidae</taxon>
        <taxon>Conifers II</taxon>
        <taxon>Cupressales</taxon>
        <taxon>Taxaceae</taxon>
        <taxon>Taxus</taxon>
    </lineage>
</organism>
<dbReference type="EMBL" id="JAHRHJ020000932">
    <property type="protein sequence ID" value="KAH9293605.1"/>
    <property type="molecule type" value="Genomic_DNA"/>
</dbReference>
<sequence length="394" mass="43707">MSNSGRALSRLHKALFSGSDLSPMALLKALLDLGNEICACAKPKAFQRRNSSAITRRMQTEAMSVQFHQLTQDMATALDVLPLKLVDVTDEVREQVELLHKQSRRAGLFVENTQFLKAYEVATVLMATPWIDDYSLICDIRNLVPLQIYVPTWRTMGIQSVGTLDAELKRIFHCSRSTGPVATAAQNAKKIYYHPQKNALLIGLVRYCKCVLFGVAEECYDKDEQQAVGFTEASSTENIQVLDDFKCPISLDLMRDPAIVATEAFAHESDSEPCSPQPDLSMVREERRFVRETGETCTKQRAGEHRHHEGSAGGHQDDINIFGGESEYGHNRGEKVSGVRAEAACEMWDGETGVHYGSGAIPLLLLLLSSNNPKSQDNAVMALLNLSIYENNKV</sequence>
<dbReference type="InterPro" id="IPR000225">
    <property type="entry name" value="Armadillo"/>
</dbReference>
<dbReference type="Pfam" id="PF25368">
    <property type="entry name" value="PUB10_N"/>
    <property type="match status" value="1"/>
</dbReference>
<comment type="caution">
    <text evidence="4">The sequence shown here is derived from an EMBL/GenBank/DDBJ whole genome shotgun (WGS) entry which is preliminary data.</text>
</comment>
<keyword evidence="5" id="KW-1185">Reference proteome</keyword>
<feature type="domain" description="PUB 12/19-like N-terminal" evidence="3">
    <location>
        <begin position="27"/>
        <end position="106"/>
    </location>
</feature>
<dbReference type="PROSITE" id="PS50176">
    <property type="entry name" value="ARM_REPEAT"/>
    <property type="match status" value="1"/>
</dbReference>
<feature type="compositionally biased region" description="Basic and acidic residues" evidence="2">
    <location>
        <begin position="301"/>
        <end position="318"/>
    </location>
</feature>
<protein>
    <recommendedName>
        <fullName evidence="3">PUB 12/19-like N-terminal domain-containing protein</fullName>
    </recommendedName>
</protein>
<feature type="repeat" description="ARM" evidence="1">
    <location>
        <begin position="359"/>
        <end position="394"/>
    </location>
</feature>
<accession>A0AA38F990</accession>
<evidence type="ECO:0000313" key="4">
    <source>
        <dbReference type="EMBL" id="KAH9293605.1"/>
    </source>
</evidence>
<dbReference type="InterPro" id="IPR057623">
    <property type="entry name" value="PUB12-19-like_N"/>
</dbReference>
<dbReference type="Gene3D" id="3.30.40.10">
    <property type="entry name" value="Zinc/RING finger domain, C3HC4 (zinc finger)"/>
    <property type="match status" value="1"/>
</dbReference>
<dbReference type="Proteomes" id="UP000824469">
    <property type="component" value="Unassembled WGS sequence"/>
</dbReference>
<evidence type="ECO:0000256" key="1">
    <source>
        <dbReference type="PROSITE-ProRule" id="PRU00259"/>
    </source>
</evidence>
<gene>
    <name evidence="4" type="ORF">KI387_041191</name>
</gene>
<reference evidence="4 5" key="1">
    <citation type="journal article" date="2021" name="Nat. Plants">
        <title>The Taxus genome provides insights into paclitaxel biosynthesis.</title>
        <authorList>
            <person name="Xiong X."/>
            <person name="Gou J."/>
            <person name="Liao Q."/>
            <person name="Li Y."/>
            <person name="Zhou Q."/>
            <person name="Bi G."/>
            <person name="Li C."/>
            <person name="Du R."/>
            <person name="Wang X."/>
            <person name="Sun T."/>
            <person name="Guo L."/>
            <person name="Liang H."/>
            <person name="Lu P."/>
            <person name="Wu Y."/>
            <person name="Zhang Z."/>
            <person name="Ro D.K."/>
            <person name="Shang Y."/>
            <person name="Huang S."/>
            <person name="Yan J."/>
        </authorList>
    </citation>
    <scope>NUCLEOTIDE SEQUENCE [LARGE SCALE GENOMIC DNA]</scope>
    <source>
        <strain evidence="4">Ta-2019</strain>
    </source>
</reference>
<dbReference type="PANTHER" id="PTHR23315:SF111">
    <property type="entry name" value="U-BOX DOMAIN-CONTAINING PROTEIN 14"/>
    <property type="match status" value="1"/>
</dbReference>
<evidence type="ECO:0000313" key="5">
    <source>
        <dbReference type="Proteomes" id="UP000824469"/>
    </source>
</evidence>
<dbReference type="InterPro" id="IPR013083">
    <property type="entry name" value="Znf_RING/FYVE/PHD"/>
</dbReference>
<dbReference type="PANTHER" id="PTHR23315">
    <property type="entry name" value="U BOX DOMAIN-CONTAINING"/>
    <property type="match status" value="1"/>
</dbReference>
<proteinExistence type="predicted"/>